<dbReference type="SUPFAM" id="SSF117782">
    <property type="entry name" value="YbjQ-like"/>
    <property type="match status" value="1"/>
</dbReference>
<proteinExistence type="predicted"/>
<reference evidence="1" key="1">
    <citation type="journal article" date="2021" name="Proc. Natl. Acad. Sci. U.S.A.">
        <title>A Catalog of Tens of Thousands of Viruses from Human Metagenomes Reveals Hidden Associations with Chronic Diseases.</title>
        <authorList>
            <person name="Tisza M.J."/>
            <person name="Buck C.B."/>
        </authorList>
    </citation>
    <scope>NUCLEOTIDE SEQUENCE</scope>
    <source>
        <strain evidence="1">CtyaR3</strain>
    </source>
</reference>
<dbReference type="InterPro" id="IPR002765">
    <property type="entry name" value="UPF0145_YbjQ-like"/>
</dbReference>
<dbReference type="Pfam" id="PF01906">
    <property type="entry name" value="YbjQ_1"/>
    <property type="match status" value="1"/>
</dbReference>
<evidence type="ECO:0000313" key="1">
    <source>
        <dbReference type="EMBL" id="DAF58059.1"/>
    </source>
</evidence>
<accession>A0A8S5T4X6</accession>
<dbReference type="EMBL" id="BK032746">
    <property type="protein sequence ID" value="DAF58059.1"/>
    <property type="molecule type" value="Genomic_DNA"/>
</dbReference>
<organism evidence="1">
    <name type="scientific">Caudovirales sp. ctyaR3</name>
    <dbReference type="NCBI Taxonomy" id="2827640"/>
    <lineage>
        <taxon>Viruses</taxon>
        <taxon>Duplodnaviria</taxon>
        <taxon>Heunggongvirae</taxon>
        <taxon>Uroviricota</taxon>
        <taxon>Caudoviricetes</taxon>
    </lineage>
</organism>
<name>A0A8S5T4X6_9CAUD</name>
<sequence>MPKRGGTTMILTTTDSIQGKNVSQYLGIVASVILTVLPGGNKMMGNAIDNFTKQAQDDLEKKAAKLGADAVIGLKFATQGNNFMLLGTAVKLS</sequence>
<dbReference type="InterPro" id="IPR035439">
    <property type="entry name" value="UPF0145_dom_sf"/>
</dbReference>
<protein>
    <submittedName>
        <fullName evidence="1">Heavy-metal-binding protein</fullName>
    </submittedName>
</protein>
<dbReference type="Gene3D" id="3.30.110.70">
    <property type="entry name" value="Hypothetical protein apc22750. Chain B"/>
    <property type="match status" value="1"/>
</dbReference>